<dbReference type="EMBL" id="JAUEDK010000073">
    <property type="protein sequence ID" value="MDN0077537.1"/>
    <property type="molecule type" value="Genomic_DNA"/>
</dbReference>
<dbReference type="InterPro" id="IPR029063">
    <property type="entry name" value="SAM-dependent_MTases_sf"/>
</dbReference>
<organism evidence="13 14">
    <name type="scientific">Crenobacter oryzisoli</name>
    <dbReference type="NCBI Taxonomy" id="3056844"/>
    <lineage>
        <taxon>Bacteria</taxon>
        <taxon>Pseudomonadati</taxon>
        <taxon>Pseudomonadota</taxon>
        <taxon>Betaproteobacteria</taxon>
        <taxon>Neisseriales</taxon>
        <taxon>Neisseriaceae</taxon>
        <taxon>Crenobacter</taxon>
    </lineage>
</organism>
<dbReference type="GO" id="GO:0008168">
    <property type="term" value="F:methyltransferase activity"/>
    <property type="evidence" value="ECO:0007669"/>
    <property type="project" value="UniProtKB-KW"/>
</dbReference>
<keyword evidence="7 9" id="KW-0408">Iron</keyword>
<evidence type="ECO:0000256" key="7">
    <source>
        <dbReference type="ARBA" id="ARBA00023004"/>
    </source>
</evidence>
<dbReference type="HAMAP" id="MF_01010">
    <property type="entry name" value="23SrRNA_methyltr_RlmD"/>
    <property type="match status" value="1"/>
</dbReference>
<dbReference type="InterPro" id="IPR012340">
    <property type="entry name" value="NA-bd_OB-fold"/>
</dbReference>
<dbReference type="NCBIfam" id="TIGR00479">
    <property type="entry name" value="rumA"/>
    <property type="match status" value="1"/>
</dbReference>
<feature type="binding site" evidence="9">
    <location>
        <position position="307"/>
    </location>
    <ligand>
        <name>S-adenosyl-L-methionine</name>
        <dbReference type="ChEBI" id="CHEBI:59789"/>
    </ligand>
</feature>
<dbReference type="Gene3D" id="3.40.50.150">
    <property type="entry name" value="Vaccinia Virus protein VP39"/>
    <property type="match status" value="1"/>
</dbReference>
<evidence type="ECO:0000256" key="3">
    <source>
        <dbReference type="ARBA" id="ARBA00022603"/>
    </source>
</evidence>
<dbReference type="Proteomes" id="UP001168540">
    <property type="component" value="Unassembled WGS sequence"/>
</dbReference>
<dbReference type="SUPFAM" id="SSF53335">
    <property type="entry name" value="S-adenosyl-L-methionine-dependent methyltransferases"/>
    <property type="match status" value="1"/>
</dbReference>
<feature type="binding site" evidence="9 10">
    <location>
        <position position="323"/>
    </location>
    <ligand>
        <name>S-adenosyl-L-methionine</name>
        <dbReference type="ChEBI" id="CHEBI:59789"/>
    </ligand>
</feature>
<feature type="binding site" evidence="9">
    <location>
        <position position="159"/>
    </location>
    <ligand>
        <name>[4Fe-4S] cluster</name>
        <dbReference type="ChEBI" id="CHEBI:49883"/>
    </ligand>
</feature>
<feature type="active site" description="Nucleophile" evidence="9 10">
    <location>
        <position position="399"/>
    </location>
</feature>
<reference evidence="13" key="1">
    <citation type="submission" date="2023-06" db="EMBL/GenBank/DDBJ databases">
        <authorList>
            <person name="Zhang S."/>
        </authorList>
    </citation>
    <scope>NUCLEOTIDE SEQUENCE</scope>
    <source>
        <strain evidence="13">SG2303</strain>
    </source>
</reference>
<evidence type="ECO:0000256" key="8">
    <source>
        <dbReference type="ARBA" id="ARBA00023014"/>
    </source>
</evidence>
<feature type="binding site" evidence="9">
    <location>
        <position position="77"/>
    </location>
    <ligand>
        <name>[4Fe-4S] cluster</name>
        <dbReference type="ChEBI" id="CHEBI:49883"/>
    </ligand>
</feature>
<feature type="active site" evidence="11">
    <location>
        <position position="399"/>
    </location>
</feature>
<evidence type="ECO:0000256" key="12">
    <source>
        <dbReference type="SAM" id="MobiDB-lite"/>
    </source>
</evidence>
<keyword evidence="8 9" id="KW-0411">Iron-sulfur</keyword>
<keyword evidence="2 9" id="KW-0698">rRNA processing</keyword>
<keyword evidence="6 9" id="KW-0479">Metal-binding</keyword>
<dbReference type="NCBIfam" id="NF009639">
    <property type="entry name" value="PRK13168.1"/>
    <property type="match status" value="1"/>
</dbReference>
<dbReference type="EC" id="2.1.1.190" evidence="9"/>
<dbReference type="GO" id="GO:0032259">
    <property type="term" value="P:methylation"/>
    <property type="evidence" value="ECO:0007669"/>
    <property type="project" value="UniProtKB-KW"/>
</dbReference>
<evidence type="ECO:0000313" key="14">
    <source>
        <dbReference type="Proteomes" id="UP001168540"/>
    </source>
</evidence>
<comment type="caution">
    <text evidence="13">The sequence shown here is derived from an EMBL/GenBank/DDBJ whole genome shotgun (WGS) entry which is preliminary data.</text>
</comment>
<name>A0ABT7XUQ8_9NEIS</name>
<feature type="binding site" evidence="9">
    <location>
        <position position="351"/>
    </location>
    <ligand>
        <name>S-adenosyl-L-methionine</name>
        <dbReference type="ChEBI" id="CHEBI:59789"/>
    </ligand>
</feature>
<accession>A0ABT7XUQ8</accession>
<evidence type="ECO:0000256" key="1">
    <source>
        <dbReference type="ARBA" id="ARBA00022485"/>
    </source>
</evidence>
<evidence type="ECO:0000256" key="2">
    <source>
        <dbReference type="ARBA" id="ARBA00022552"/>
    </source>
</evidence>
<dbReference type="InterPro" id="IPR030391">
    <property type="entry name" value="MeTrfase_TrmA_CS"/>
</dbReference>
<evidence type="ECO:0000256" key="6">
    <source>
        <dbReference type="ARBA" id="ARBA00022723"/>
    </source>
</evidence>
<dbReference type="InterPro" id="IPR030390">
    <property type="entry name" value="MeTrfase_TrmA_AS"/>
</dbReference>
<dbReference type="SUPFAM" id="SSF50249">
    <property type="entry name" value="Nucleic acid-binding proteins"/>
    <property type="match status" value="1"/>
</dbReference>
<sequence length="519" mass="57676">MTHSSNPVALIESLDFEGRGVAHVEGKTLFIEGALPYEKVSYSSFRKKPSFENADTVSVLKESFVRTTPRCSHFGVCGGCSMQHVEPTAQVAMKQRVLEDNLAHIGKVKAERILPPIAGPAWGYRHRARMSARFVEKKGGVLVGFHEKRSSFIADMHECHILPKHISDLIDPLREFIATLSIKQRMPQVEIAVGAEVDILVFRNMDDITAEDERRFAAFADLHRSAERPLQIWLQPKGPDTCYPIYPLDAPKLTYRIDDFNVEMPYYPTEFTQVNPQINNVMVGRALKLLDPQPGERIADMFCGIGNFTLPIARSGAIVHGMEGSEALVKRAVENATHNALQDKVSYEMANLFDVTEESFAALGQFDKMLIDPPRDGAIQLVKALNDETAPPRIVYVSCNPATLARDAGVLVHTKGYTLKAAGIINMFPHTAHVESVALFEKTGPCMSREAIAAIEAEEQARREAAKAAKKEREAQEAKRKAEEEVARIAKKAARHEHYLANKDYYDARSAANGEVPSE</sequence>
<feature type="binding site" evidence="9">
    <location>
        <position position="80"/>
    </location>
    <ligand>
        <name>[4Fe-4S] cluster</name>
        <dbReference type="ChEBI" id="CHEBI:49883"/>
    </ligand>
</feature>
<dbReference type="PANTHER" id="PTHR11061">
    <property type="entry name" value="RNA M5U METHYLTRANSFERASE"/>
    <property type="match status" value="1"/>
</dbReference>
<evidence type="ECO:0000256" key="4">
    <source>
        <dbReference type="ARBA" id="ARBA00022679"/>
    </source>
</evidence>
<evidence type="ECO:0000256" key="5">
    <source>
        <dbReference type="ARBA" id="ARBA00022691"/>
    </source>
</evidence>
<feature type="binding site" evidence="9 10">
    <location>
        <position position="302"/>
    </location>
    <ligand>
        <name>S-adenosyl-L-methionine</name>
        <dbReference type="ChEBI" id="CHEBI:59789"/>
    </ligand>
</feature>
<dbReference type="InterPro" id="IPR001566">
    <property type="entry name" value="23S_rRNA_MeTrfase_RlmD"/>
</dbReference>
<evidence type="ECO:0000313" key="13">
    <source>
        <dbReference type="EMBL" id="MDN0077537.1"/>
    </source>
</evidence>
<comment type="function">
    <text evidence="9">Catalyzes the formation of 5-methyl-uridine at position 1939 (m5U1939) in 23S rRNA.</text>
</comment>
<dbReference type="PROSITE" id="PS51687">
    <property type="entry name" value="SAM_MT_RNA_M5U"/>
    <property type="match status" value="1"/>
</dbReference>
<comment type="similarity">
    <text evidence="9">Belongs to the class I-like SAM-binding methyltransferase superfamily. RNA M5U methyltransferase family. RlmD subfamily.</text>
</comment>
<keyword evidence="4 9" id="KW-0808">Transferase</keyword>
<feature type="region of interest" description="Disordered" evidence="12">
    <location>
        <begin position="462"/>
        <end position="484"/>
    </location>
</feature>
<feature type="binding site" evidence="9">
    <location>
        <position position="71"/>
    </location>
    <ligand>
        <name>[4Fe-4S] cluster</name>
        <dbReference type="ChEBI" id="CHEBI:49883"/>
    </ligand>
</feature>
<feature type="binding site" evidence="9 10">
    <location>
        <position position="372"/>
    </location>
    <ligand>
        <name>S-adenosyl-L-methionine</name>
        <dbReference type="ChEBI" id="CHEBI:59789"/>
    </ligand>
</feature>
<gene>
    <name evidence="9 13" type="primary">rlmD</name>
    <name evidence="13" type="ORF">QU481_22195</name>
</gene>
<dbReference type="PROSITE" id="PS01230">
    <property type="entry name" value="TRMA_1"/>
    <property type="match status" value="1"/>
</dbReference>
<dbReference type="PROSITE" id="PS01231">
    <property type="entry name" value="TRMA_2"/>
    <property type="match status" value="1"/>
</dbReference>
<comment type="catalytic activity">
    <reaction evidence="9">
        <text>uridine(1939) in 23S rRNA + S-adenosyl-L-methionine = 5-methyluridine(1939) in 23S rRNA + S-adenosyl-L-homocysteine + H(+)</text>
        <dbReference type="Rhea" id="RHEA:42908"/>
        <dbReference type="Rhea" id="RHEA-COMP:10278"/>
        <dbReference type="Rhea" id="RHEA-COMP:10279"/>
        <dbReference type="ChEBI" id="CHEBI:15378"/>
        <dbReference type="ChEBI" id="CHEBI:57856"/>
        <dbReference type="ChEBI" id="CHEBI:59789"/>
        <dbReference type="ChEBI" id="CHEBI:65315"/>
        <dbReference type="ChEBI" id="CHEBI:74447"/>
        <dbReference type="EC" id="2.1.1.190"/>
    </reaction>
</comment>
<dbReference type="Pfam" id="PF05958">
    <property type="entry name" value="tRNA_U5-meth_tr"/>
    <property type="match status" value="1"/>
</dbReference>
<proteinExistence type="inferred from homology"/>
<keyword evidence="1 9" id="KW-0004">4Fe-4S</keyword>
<keyword evidence="3 9" id="KW-0489">Methyltransferase</keyword>
<keyword evidence="14" id="KW-1185">Reference proteome</keyword>
<feature type="binding site" evidence="9 10">
    <location>
        <position position="273"/>
    </location>
    <ligand>
        <name>S-adenosyl-L-methionine</name>
        <dbReference type="ChEBI" id="CHEBI:59789"/>
    </ligand>
</feature>
<evidence type="ECO:0000256" key="11">
    <source>
        <dbReference type="PROSITE-ProRule" id="PRU10015"/>
    </source>
</evidence>
<keyword evidence="5 9" id="KW-0949">S-adenosyl-L-methionine</keyword>
<dbReference type="InterPro" id="IPR010280">
    <property type="entry name" value="U5_MeTrfase_fam"/>
</dbReference>
<dbReference type="Gene3D" id="2.40.50.140">
    <property type="entry name" value="Nucleic acid-binding proteins"/>
    <property type="match status" value="1"/>
</dbReference>
<evidence type="ECO:0000256" key="9">
    <source>
        <dbReference type="HAMAP-Rule" id="MF_01010"/>
    </source>
</evidence>
<protein>
    <recommendedName>
        <fullName evidence="9">23S rRNA (uracil(1939)-C(5))-methyltransferase RlmD</fullName>
        <ecNumber evidence="9">2.1.1.190</ecNumber>
    </recommendedName>
    <alternativeName>
        <fullName evidence="9">23S rRNA(m5U1939)-methyltransferase</fullName>
    </alternativeName>
</protein>
<dbReference type="CDD" id="cd02440">
    <property type="entry name" value="AdoMet_MTases"/>
    <property type="match status" value="1"/>
</dbReference>
<dbReference type="Gene3D" id="2.40.50.1070">
    <property type="match status" value="1"/>
</dbReference>
<dbReference type="RefSeq" id="WP_289832169.1">
    <property type="nucleotide sequence ID" value="NZ_JAUEDK010000073.1"/>
</dbReference>
<evidence type="ECO:0000256" key="10">
    <source>
        <dbReference type="PROSITE-ProRule" id="PRU01024"/>
    </source>
</evidence>
<dbReference type="PANTHER" id="PTHR11061:SF49">
    <property type="entry name" value="23S RRNA (URACIL(1939)-C(5))-METHYLTRANSFERASE RLMD"/>
    <property type="match status" value="1"/>
</dbReference>